<keyword evidence="3" id="KW-1185">Reference proteome</keyword>
<dbReference type="RefSeq" id="WP_103563818.1">
    <property type="nucleotide sequence ID" value="NZ_MTBP01000002.1"/>
</dbReference>
<evidence type="ECO:0000313" key="3">
    <source>
        <dbReference type="Proteomes" id="UP000242367"/>
    </source>
</evidence>
<dbReference type="EMBL" id="MTBP01000002">
    <property type="protein sequence ID" value="POM24721.1"/>
    <property type="molecule type" value="Genomic_DNA"/>
</dbReference>
<sequence length="187" mass="19575">MSLDTPADPLARASDGDRDAVLVRLHTAFAEGRLDERELDERIERTLASRTHGELSVVSADLPAAPAGARGSSPVGRGARLHLAYKGALSRTGRWTLAERATVVVYKGSGVLDLTSAEFAGALTRLRVIAYKSGVELIVPPGVRVEADGVGVSSDVRAAARDGAPVLRVKGLGYKGSITVKDHAARA</sequence>
<accession>A0A2P4UI72</accession>
<comment type="caution">
    <text evidence="2">The sequence shown here is derived from an EMBL/GenBank/DDBJ whole genome shotgun (WGS) entry which is preliminary data.</text>
</comment>
<evidence type="ECO:0000313" key="2">
    <source>
        <dbReference type="EMBL" id="POM24721.1"/>
    </source>
</evidence>
<dbReference type="InterPro" id="IPR012551">
    <property type="entry name" value="DUF1707_SHOCT-like"/>
</dbReference>
<gene>
    <name evidence="2" type="ORF">BTM25_33550</name>
</gene>
<dbReference type="PANTHER" id="PTHR40763">
    <property type="entry name" value="MEMBRANE PROTEIN-RELATED"/>
    <property type="match status" value="1"/>
</dbReference>
<proteinExistence type="predicted"/>
<dbReference type="PANTHER" id="PTHR40763:SF4">
    <property type="entry name" value="DUF1707 DOMAIN-CONTAINING PROTEIN"/>
    <property type="match status" value="1"/>
</dbReference>
<dbReference type="Pfam" id="PF08044">
    <property type="entry name" value="DUF1707"/>
    <property type="match status" value="1"/>
</dbReference>
<dbReference type="AlphaFoldDB" id="A0A2P4UI72"/>
<protein>
    <recommendedName>
        <fullName evidence="1">DUF1707 domain-containing protein</fullName>
    </recommendedName>
</protein>
<evidence type="ECO:0000259" key="1">
    <source>
        <dbReference type="Pfam" id="PF08044"/>
    </source>
</evidence>
<organism evidence="2 3">
    <name type="scientific">Actinomadura rubteroloni</name>
    <dbReference type="NCBI Taxonomy" id="1926885"/>
    <lineage>
        <taxon>Bacteria</taxon>
        <taxon>Bacillati</taxon>
        <taxon>Actinomycetota</taxon>
        <taxon>Actinomycetes</taxon>
        <taxon>Streptosporangiales</taxon>
        <taxon>Thermomonosporaceae</taxon>
        <taxon>Actinomadura</taxon>
    </lineage>
</organism>
<reference evidence="2 3" key="1">
    <citation type="journal article" date="2017" name="Chemistry">
        <title>Isolation, Biosynthesis and Chemical Modifications of Rubterolones A-F: Rare Tropolone Alkaloids from Actinomadura sp. 5-2.</title>
        <authorList>
            <person name="Guo H."/>
            <person name="Benndorf R."/>
            <person name="Leichnitz D."/>
            <person name="Klassen J.L."/>
            <person name="Vollmers J."/>
            <person name="Gorls H."/>
            <person name="Steinacker M."/>
            <person name="Weigel C."/>
            <person name="Dahse H.M."/>
            <person name="Kaster A.K."/>
            <person name="de Beer Z.W."/>
            <person name="Poulsen M."/>
            <person name="Beemelmanns C."/>
        </authorList>
    </citation>
    <scope>NUCLEOTIDE SEQUENCE [LARGE SCALE GENOMIC DNA]</scope>
    <source>
        <strain evidence="2 3">5-2</strain>
    </source>
</reference>
<feature type="domain" description="DUF1707" evidence="1">
    <location>
        <begin position="12"/>
        <end position="63"/>
    </location>
</feature>
<name>A0A2P4UI72_9ACTN</name>
<dbReference type="Proteomes" id="UP000242367">
    <property type="component" value="Unassembled WGS sequence"/>
</dbReference>